<dbReference type="PANTHER" id="PTHR47683">
    <property type="entry name" value="PSEUDOURIDINE SYNTHASE FAMILY PROTEIN-RELATED"/>
    <property type="match status" value="1"/>
</dbReference>
<dbReference type="InterPro" id="IPR000748">
    <property type="entry name" value="PsdUridine_synth_RsuA/RluB/E/F"/>
</dbReference>
<dbReference type="CDD" id="cd00165">
    <property type="entry name" value="S4"/>
    <property type="match status" value="1"/>
</dbReference>
<dbReference type="CDD" id="cd02870">
    <property type="entry name" value="PseudoU_synth_RsuA_like"/>
    <property type="match status" value="1"/>
</dbReference>
<dbReference type="SUPFAM" id="SSF55120">
    <property type="entry name" value="Pseudouridine synthase"/>
    <property type="match status" value="1"/>
</dbReference>
<dbReference type="InterPro" id="IPR002942">
    <property type="entry name" value="S4_RNA-bd"/>
</dbReference>
<keyword evidence="3" id="KW-0694">RNA-binding</keyword>
<dbReference type="EMBL" id="RARA01000025">
    <property type="protein sequence ID" value="ROT47223.1"/>
    <property type="molecule type" value="Genomic_DNA"/>
</dbReference>
<dbReference type="Gene3D" id="3.30.70.580">
    <property type="entry name" value="Pseudouridine synthase I, catalytic domain, N-terminal subdomain"/>
    <property type="match status" value="1"/>
</dbReference>
<dbReference type="EC" id="5.4.99.-" evidence="4"/>
<keyword evidence="7" id="KW-1185">Reference proteome</keyword>
<name>A0A3N2QBN4_9BACT</name>
<dbReference type="GO" id="GO:0000455">
    <property type="term" value="P:enzyme-directed rRNA pseudouridine synthesis"/>
    <property type="evidence" value="ECO:0007669"/>
    <property type="project" value="UniProtKB-ARBA"/>
</dbReference>
<sequence length="261" mass="29365">MQGHCIDPCASHLIRLNKCISNAGICARREADQLIAAGHITVNGQIVRTIGTKIPVNAIVTYKGKVLYAEKSKYILLNKPKGYVTTTKDPEGRKTVLELIGKKYCAERIYPVGRLDYDTTGLLLLTNDGILAQQLAHPSSKVKKLYHVILHKAIHIEHFNSIQKGILLEDGVAKVDHLAIVEADRCQLGVVMHSGKNRIIRRIFEYFGYTVHRLDRVGYGHLTKKNIPRGKWIFLENKEVLRLKNLVAKVDIGPDDGWLYV</sequence>
<dbReference type="NCBIfam" id="TIGR00093">
    <property type="entry name" value="pseudouridine synthase"/>
    <property type="match status" value="1"/>
</dbReference>
<dbReference type="OrthoDB" id="1012272at2"/>
<evidence type="ECO:0000313" key="7">
    <source>
        <dbReference type="Proteomes" id="UP000270927"/>
    </source>
</evidence>
<dbReference type="GO" id="GO:0003723">
    <property type="term" value="F:RNA binding"/>
    <property type="evidence" value="ECO:0007669"/>
    <property type="project" value="UniProtKB-KW"/>
</dbReference>
<dbReference type="InterPro" id="IPR020103">
    <property type="entry name" value="PsdUridine_synth_cat_dom_sf"/>
</dbReference>
<evidence type="ECO:0000256" key="2">
    <source>
        <dbReference type="ARBA" id="ARBA00023235"/>
    </source>
</evidence>
<dbReference type="AlphaFoldDB" id="A0A3N2QBN4"/>
<comment type="similarity">
    <text evidence="1 4">Belongs to the pseudouridine synthase RsuA family.</text>
</comment>
<dbReference type="SUPFAM" id="SSF55174">
    <property type="entry name" value="Alpha-L RNA-binding motif"/>
    <property type="match status" value="1"/>
</dbReference>
<dbReference type="PANTHER" id="PTHR47683:SF2">
    <property type="entry name" value="RNA-BINDING S4 DOMAIN-CONTAINING PROTEIN"/>
    <property type="match status" value="1"/>
</dbReference>
<dbReference type="InterPro" id="IPR042092">
    <property type="entry name" value="PsdUridine_s_RsuA/RluB/E/F_cat"/>
</dbReference>
<evidence type="ECO:0000259" key="5">
    <source>
        <dbReference type="SMART" id="SM00363"/>
    </source>
</evidence>
<dbReference type="InterPro" id="IPR006145">
    <property type="entry name" value="PsdUridine_synth_RsuA/RluA"/>
</dbReference>
<dbReference type="PROSITE" id="PS50889">
    <property type="entry name" value="S4"/>
    <property type="match status" value="1"/>
</dbReference>
<dbReference type="InterPro" id="IPR020094">
    <property type="entry name" value="TruA/RsuA/RluB/E/F_N"/>
</dbReference>
<comment type="caution">
    <text evidence="6">The sequence shown here is derived from an EMBL/GenBank/DDBJ whole genome shotgun (WGS) entry which is preliminary data.</text>
</comment>
<dbReference type="PROSITE" id="PS01149">
    <property type="entry name" value="PSI_RSU"/>
    <property type="match status" value="1"/>
</dbReference>
<evidence type="ECO:0000256" key="1">
    <source>
        <dbReference type="ARBA" id="ARBA00008348"/>
    </source>
</evidence>
<dbReference type="GO" id="GO:0120159">
    <property type="term" value="F:rRNA pseudouridine synthase activity"/>
    <property type="evidence" value="ECO:0007669"/>
    <property type="project" value="UniProtKB-ARBA"/>
</dbReference>
<dbReference type="InterPro" id="IPR050343">
    <property type="entry name" value="RsuA_PseudoU_synthase"/>
</dbReference>
<feature type="domain" description="RNA-binding S4" evidence="5">
    <location>
        <begin position="14"/>
        <end position="75"/>
    </location>
</feature>
<dbReference type="RefSeq" id="WP_123663138.1">
    <property type="nucleotide sequence ID" value="NZ_RARA01000025.1"/>
</dbReference>
<proteinExistence type="inferred from homology"/>
<evidence type="ECO:0000313" key="6">
    <source>
        <dbReference type="EMBL" id="ROT47223.1"/>
    </source>
</evidence>
<dbReference type="Gene3D" id="3.10.290.10">
    <property type="entry name" value="RNA-binding S4 domain"/>
    <property type="match status" value="1"/>
</dbReference>
<dbReference type="InterPro" id="IPR036986">
    <property type="entry name" value="S4_RNA-bd_sf"/>
</dbReference>
<protein>
    <recommendedName>
        <fullName evidence="4">Pseudouridine synthase</fullName>
        <ecNumber evidence="4">5.4.99.-</ecNumber>
    </recommendedName>
</protein>
<organism evidence="6 7">
    <name type="scientific">Candidatus Cardinium hertigii</name>
    <dbReference type="NCBI Taxonomy" id="247481"/>
    <lineage>
        <taxon>Bacteria</taxon>
        <taxon>Pseudomonadati</taxon>
        <taxon>Bacteroidota</taxon>
        <taxon>Cytophagia</taxon>
        <taxon>Cytophagales</taxon>
        <taxon>Amoebophilaceae</taxon>
        <taxon>Candidatus Cardinium</taxon>
    </lineage>
</organism>
<keyword evidence="2 4" id="KW-0413">Isomerase</keyword>
<dbReference type="Pfam" id="PF00849">
    <property type="entry name" value="PseudoU_synth_2"/>
    <property type="match status" value="1"/>
</dbReference>
<dbReference type="FunFam" id="3.10.290.10:FF:000003">
    <property type="entry name" value="Pseudouridine synthase"/>
    <property type="match status" value="1"/>
</dbReference>
<accession>A0A3N2QBN4</accession>
<gene>
    <name evidence="6" type="ORF">EDM02_03640</name>
</gene>
<reference evidence="6 7" key="1">
    <citation type="submission" date="2018-09" db="EMBL/GenBank/DDBJ databases">
        <title>Comparative Genomics of Wolbachia-Cardinium Dual Endosymbiosis in a Plant-Parasitic Nematode.</title>
        <authorList>
            <person name="Brown A.M.V."/>
            <person name="Wasala S.K."/>
            <person name="Howe D.K."/>
            <person name="Peetz A.B."/>
            <person name="Zasada I.A."/>
            <person name="Denver D.R."/>
        </authorList>
    </citation>
    <scope>NUCLEOTIDE SEQUENCE [LARGE SCALE GENOMIC DNA]</scope>
    <source>
        <strain evidence="6 7">Pp_1</strain>
    </source>
</reference>
<dbReference type="Proteomes" id="UP000270927">
    <property type="component" value="Unassembled WGS sequence"/>
</dbReference>
<evidence type="ECO:0000256" key="3">
    <source>
        <dbReference type="PROSITE-ProRule" id="PRU00182"/>
    </source>
</evidence>
<dbReference type="InterPro" id="IPR018496">
    <property type="entry name" value="PsdUridine_synth_RsuA/RluB_CS"/>
</dbReference>
<dbReference type="Gene3D" id="3.30.70.1560">
    <property type="entry name" value="Alpha-L RNA-binding motif"/>
    <property type="match status" value="1"/>
</dbReference>
<dbReference type="SMART" id="SM00363">
    <property type="entry name" value="S4"/>
    <property type="match status" value="1"/>
</dbReference>
<evidence type="ECO:0000256" key="4">
    <source>
        <dbReference type="RuleBase" id="RU003887"/>
    </source>
</evidence>
<dbReference type="Pfam" id="PF01479">
    <property type="entry name" value="S4"/>
    <property type="match status" value="1"/>
</dbReference>